<dbReference type="AlphaFoldDB" id="B5CPZ7"/>
<comment type="caution">
    <text evidence="7">The sequence shown here is derived from an EMBL/GenBank/DDBJ whole genome shotgun (WGS) entry which is preliminary data.</text>
</comment>
<keyword evidence="2" id="KW-0645">Protease</keyword>
<dbReference type="HOGENOM" id="CLU_140910_3_1_9"/>
<evidence type="ECO:0000256" key="6">
    <source>
        <dbReference type="ARBA" id="ARBA00044538"/>
    </source>
</evidence>
<organism evidence="7 8">
    <name type="scientific">[Ruminococcus] lactaris ATCC 29176</name>
    <dbReference type="NCBI Taxonomy" id="471875"/>
    <lineage>
        <taxon>Bacteria</taxon>
        <taxon>Bacillati</taxon>
        <taxon>Bacillota</taxon>
        <taxon>Clostridia</taxon>
        <taxon>Lachnospirales</taxon>
        <taxon>Lachnospiraceae</taxon>
        <taxon>Mediterraneibacter</taxon>
    </lineage>
</organism>
<dbReference type="GO" id="GO:0042254">
    <property type="term" value="P:ribosome biogenesis"/>
    <property type="evidence" value="ECO:0007669"/>
    <property type="project" value="UniProtKB-KW"/>
</dbReference>
<reference evidence="7" key="2">
    <citation type="submission" date="2008-08" db="EMBL/GenBank/DDBJ databases">
        <authorList>
            <person name="Fulton L."/>
            <person name="Clifton S."/>
            <person name="Fulton B."/>
            <person name="Xu J."/>
            <person name="Minx P."/>
            <person name="Pepin K.H."/>
            <person name="Johnson M."/>
            <person name="Bhonagiri V."/>
            <person name="Nash W.E."/>
            <person name="Mardis E.R."/>
            <person name="Wilson R.K."/>
        </authorList>
    </citation>
    <scope>NUCLEOTIDE SEQUENCE [LARGE SCALE GENOMIC DNA]</scope>
    <source>
        <strain evidence="7">ATCC 29176</strain>
    </source>
</reference>
<keyword evidence="8" id="KW-1185">Reference proteome</keyword>
<proteinExistence type="inferred from homology"/>
<dbReference type="RefSeq" id="WP_005611341.1">
    <property type="nucleotide sequence ID" value="NZ_CP102292.1"/>
</dbReference>
<dbReference type="GO" id="GO:0006508">
    <property type="term" value="P:proteolysis"/>
    <property type="evidence" value="ECO:0007669"/>
    <property type="project" value="UniProtKB-KW"/>
</dbReference>
<keyword evidence="1" id="KW-0690">Ribosome biogenesis</keyword>
<evidence type="ECO:0000256" key="1">
    <source>
        <dbReference type="ARBA" id="ARBA00022517"/>
    </source>
</evidence>
<keyword evidence="4" id="KW-0788">Thiol protease</keyword>
<evidence type="ECO:0000256" key="5">
    <source>
        <dbReference type="ARBA" id="ARBA00044503"/>
    </source>
</evidence>
<gene>
    <name evidence="7" type="ORF">RUMLAC_01542</name>
</gene>
<dbReference type="eggNOG" id="COG2868">
    <property type="taxonomic scope" value="Bacteria"/>
</dbReference>
<dbReference type="InterPro" id="IPR007422">
    <property type="entry name" value="Peptidase_Prp"/>
</dbReference>
<dbReference type="Pfam" id="PF04327">
    <property type="entry name" value="Peptidase_Prp"/>
    <property type="match status" value="1"/>
</dbReference>
<dbReference type="CDD" id="cd16332">
    <property type="entry name" value="Prp-like"/>
    <property type="match status" value="1"/>
</dbReference>
<dbReference type="GO" id="GO:0008234">
    <property type="term" value="F:cysteine-type peptidase activity"/>
    <property type="evidence" value="ECO:0007669"/>
    <property type="project" value="UniProtKB-KW"/>
</dbReference>
<evidence type="ECO:0000256" key="3">
    <source>
        <dbReference type="ARBA" id="ARBA00022801"/>
    </source>
</evidence>
<evidence type="ECO:0000313" key="8">
    <source>
        <dbReference type="Proteomes" id="UP000003254"/>
    </source>
</evidence>
<dbReference type="EMBL" id="ABOU02000035">
    <property type="protein sequence ID" value="EDY32598.1"/>
    <property type="molecule type" value="Genomic_DNA"/>
</dbReference>
<dbReference type="SUPFAM" id="SSF118010">
    <property type="entry name" value="TM1457-like"/>
    <property type="match status" value="1"/>
</dbReference>
<dbReference type="Gene3D" id="3.30.70.1490">
    <property type="entry name" value="Cysteine protease Prp"/>
    <property type="match status" value="1"/>
</dbReference>
<sequence length="96" mass="10560">MITIKITDRSIRMNGHACRKSPDGIDRVCTAVSALTCNLINSLEDLTGDRIRVETASGMTVIEWEDLSDGGKLLIDSWFLGLQCLARNTIAYSLSK</sequence>
<protein>
    <recommendedName>
        <fullName evidence="6">Ribosomal processing cysteine protease Prp</fullName>
    </recommendedName>
</protein>
<evidence type="ECO:0000256" key="2">
    <source>
        <dbReference type="ARBA" id="ARBA00022670"/>
    </source>
</evidence>
<comment type="similarity">
    <text evidence="5">Belongs to the Prp family.</text>
</comment>
<dbReference type="InterPro" id="IPR036764">
    <property type="entry name" value="Peptidase_Prp_sf"/>
</dbReference>
<dbReference type="GeneID" id="77333001"/>
<dbReference type="Proteomes" id="UP000003254">
    <property type="component" value="Unassembled WGS sequence"/>
</dbReference>
<reference evidence="7" key="1">
    <citation type="submission" date="2008-08" db="EMBL/GenBank/DDBJ databases">
        <title>Draft genome sequence of Ruminococcus lactaris ATCC 29176.</title>
        <authorList>
            <person name="Sudarsanam P."/>
            <person name="Ley R."/>
            <person name="Guruge J."/>
            <person name="Turnbaugh P.J."/>
            <person name="Mahowald M."/>
            <person name="Liep D."/>
            <person name="Gordon J."/>
        </authorList>
    </citation>
    <scope>NUCLEOTIDE SEQUENCE [LARGE SCALE GENOMIC DNA]</scope>
    <source>
        <strain evidence="7">ATCC 29176</strain>
    </source>
</reference>
<evidence type="ECO:0000256" key="4">
    <source>
        <dbReference type="ARBA" id="ARBA00022807"/>
    </source>
</evidence>
<keyword evidence="3" id="KW-0378">Hydrolase</keyword>
<evidence type="ECO:0000313" key="7">
    <source>
        <dbReference type="EMBL" id="EDY32598.1"/>
    </source>
</evidence>
<name>B5CPZ7_9FIRM</name>
<accession>B5CPZ7</accession>